<reference evidence="3" key="1">
    <citation type="submission" date="2024-05" db="EMBL/GenBank/DDBJ databases">
        <title>30 novel species of actinomycetes from the DSMZ collection.</title>
        <authorList>
            <person name="Nouioui I."/>
        </authorList>
    </citation>
    <scope>NUCLEOTIDE SEQUENCE</scope>
    <source>
        <strain evidence="3">DSM 3412</strain>
    </source>
</reference>
<feature type="compositionally biased region" description="Pro residues" evidence="1">
    <location>
        <begin position="763"/>
        <end position="783"/>
    </location>
</feature>
<name>A0ABU2Z0I0_9ACTN</name>
<gene>
    <name evidence="3" type="ORF">RM704_20250</name>
</gene>
<keyword evidence="2" id="KW-1133">Transmembrane helix</keyword>
<sequence length="829" mass="91402">MPPTTREDVIFNRALQIPRRWRLTARFTAAAGLAAAVTLTGLPGIPVDDTAAAGPAVSAKLKPGYDKRRCDVRNGLPPATRTPANSGLPNSPLGNFHKADNLPTNFEFDLPGQAYDGLTTPTPEEEAKARSQVPGDTEKNYKAWRKIADASGKPADRAMEIYARWLNTGKKKPFKQWFDKIYIRNQTNLRKGAGFEAKLVRDYKLIGPDWLCEVYVELFDAEGNKVGERRYDAYNRRTKEFNEFKSDSKPRADQLAKDRVVARSLKDHTFRYTGAKKFTAGQQASIDDFNRELERERGKPNQVRGNQRLYNPVARTTPIKGYSDHQRWFAPGCQTGGGAQTMAASANSCGTRGPANQRALGSGRTLEEAKQIQAEARRLDTRGTLPRGGPGGIDFTSLELRYVGGLGKGKGMQYSMRADQMPDPDTNPGWGGEAKMQLASDAMFTWLALTPDKFWVNLNPDEPDRVMDSKFASTDAGRILLEADLQMKHDFYKAMDPKTDLGRRYWAALPKQNGNPCMPGLRNWIEPKPAQVREQDGGIYILDAPLALKSTAQETVTEGPGEPICDPNDAEIAAAQAVIDSMIVPEVEKQINTAPHYADLRRVYTSRVAAEYIRQQDAKNPTDFRSIINSDDVEAWPLRAPNQNWDKDELFRKYRKIYTEGEFTYDVDTAQGVRVYIVGGVDFSKQPKRNITRTQFNVENRDLDNTTVNSRKSDDTSYRDTDTLYLGGGKVTGSGGGDTPKPPPTQDPDPTPSDDPTDDPGKPDPTPSQDPTPGAPGDQPKPPGGDLADTGSNTPVGLFAALAAALAAVGGGLVWWMRRRGISLGRRTG</sequence>
<organism evidence="3 4">
    <name type="scientific">Streptomyces gottesmaniae</name>
    <dbReference type="NCBI Taxonomy" id="3075518"/>
    <lineage>
        <taxon>Bacteria</taxon>
        <taxon>Bacillati</taxon>
        <taxon>Actinomycetota</taxon>
        <taxon>Actinomycetes</taxon>
        <taxon>Kitasatosporales</taxon>
        <taxon>Streptomycetaceae</taxon>
        <taxon>Streptomyces</taxon>
    </lineage>
</organism>
<proteinExistence type="predicted"/>
<protein>
    <recommendedName>
        <fullName evidence="5">LPXTG cell wall anchor domain-containing protein</fullName>
    </recommendedName>
</protein>
<dbReference type="EMBL" id="JAVRFJ010000017">
    <property type="protein sequence ID" value="MDT0569779.1"/>
    <property type="molecule type" value="Genomic_DNA"/>
</dbReference>
<feature type="compositionally biased region" description="Basic and acidic residues" evidence="1">
    <location>
        <begin position="711"/>
        <end position="722"/>
    </location>
</feature>
<feature type="region of interest" description="Disordered" evidence="1">
    <location>
        <begin position="344"/>
        <end position="365"/>
    </location>
</feature>
<feature type="compositionally biased region" description="Gly residues" evidence="1">
    <location>
        <begin position="726"/>
        <end position="738"/>
    </location>
</feature>
<keyword evidence="4" id="KW-1185">Reference proteome</keyword>
<keyword evidence="2" id="KW-0812">Transmembrane</keyword>
<dbReference type="RefSeq" id="WP_052146450.1">
    <property type="nucleotide sequence ID" value="NZ_JAVRFJ010000017.1"/>
</dbReference>
<evidence type="ECO:0000256" key="2">
    <source>
        <dbReference type="SAM" id="Phobius"/>
    </source>
</evidence>
<keyword evidence="2" id="KW-0472">Membrane</keyword>
<evidence type="ECO:0000256" key="1">
    <source>
        <dbReference type="SAM" id="MobiDB-lite"/>
    </source>
</evidence>
<evidence type="ECO:0008006" key="5">
    <source>
        <dbReference type="Google" id="ProtNLM"/>
    </source>
</evidence>
<feature type="region of interest" description="Disordered" evidence="1">
    <location>
        <begin position="702"/>
        <end position="792"/>
    </location>
</feature>
<comment type="caution">
    <text evidence="3">The sequence shown here is derived from an EMBL/GenBank/DDBJ whole genome shotgun (WGS) entry which is preliminary data.</text>
</comment>
<accession>A0ABU2Z0I0</accession>
<dbReference type="Proteomes" id="UP001180737">
    <property type="component" value="Unassembled WGS sequence"/>
</dbReference>
<feature type="transmembrane region" description="Helical" evidence="2">
    <location>
        <begin position="796"/>
        <end position="817"/>
    </location>
</feature>
<feature type="compositionally biased region" description="Pro residues" evidence="1">
    <location>
        <begin position="740"/>
        <end position="753"/>
    </location>
</feature>
<evidence type="ECO:0000313" key="4">
    <source>
        <dbReference type="Proteomes" id="UP001180737"/>
    </source>
</evidence>
<evidence type="ECO:0000313" key="3">
    <source>
        <dbReference type="EMBL" id="MDT0569779.1"/>
    </source>
</evidence>